<dbReference type="InterPro" id="IPR004316">
    <property type="entry name" value="SWEET_rpt"/>
</dbReference>
<keyword evidence="11" id="KW-1185">Reference proteome</keyword>
<keyword evidence="7 9" id="KW-1133">Transmembrane helix</keyword>
<feature type="transmembrane region" description="Helical" evidence="9">
    <location>
        <begin position="120"/>
        <end position="138"/>
    </location>
</feature>
<keyword evidence="3 9" id="KW-0813">Transport</keyword>
<comment type="function">
    <text evidence="9">Mediates both low-affinity uptake and efflux of sugar across the membrane.</text>
</comment>
<protein>
    <recommendedName>
        <fullName evidence="9">Bidirectional sugar transporter SWEET</fullName>
    </recommendedName>
</protein>
<keyword evidence="4 9" id="KW-0762">Sugar transport</keyword>
<evidence type="ECO:0000313" key="11">
    <source>
        <dbReference type="Proteomes" id="UP000886520"/>
    </source>
</evidence>
<feature type="transmembrane region" description="Helical" evidence="9">
    <location>
        <begin position="212"/>
        <end position="230"/>
    </location>
</feature>
<gene>
    <name evidence="10" type="ORF">GOP47_0010157</name>
</gene>
<keyword evidence="5 9" id="KW-0812">Transmembrane</keyword>
<reference evidence="10" key="1">
    <citation type="submission" date="2021-01" db="EMBL/GenBank/DDBJ databases">
        <title>Adiantum capillus-veneris genome.</title>
        <authorList>
            <person name="Fang Y."/>
            <person name="Liao Q."/>
        </authorList>
    </citation>
    <scope>NUCLEOTIDE SEQUENCE</scope>
    <source>
        <strain evidence="10">H3</strain>
        <tissue evidence="10">Leaf</tissue>
    </source>
</reference>
<dbReference type="EMBL" id="JABFUD020000010">
    <property type="protein sequence ID" value="KAI5074196.1"/>
    <property type="molecule type" value="Genomic_DNA"/>
</dbReference>
<feature type="transmembrane region" description="Helical" evidence="9">
    <location>
        <begin position="17"/>
        <end position="38"/>
    </location>
</feature>
<dbReference type="GO" id="GO:0016020">
    <property type="term" value="C:membrane"/>
    <property type="evidence" value="ECO:0007669"/>
    <property type="project" value="InterPro"/>
</dbReference>
<dbReference type="OrthoDB" id="409725at2759"/>
<name>A0A9D4UU98_ADICA</name>
<accession>A0A9D4UU98</accession>
<evidence type="ECO:0000256" key="7">
    <source>
        <dbReference type="ARBA" id="ARBA00022989"/>
    </source>
</evidence>
<feature type="transmembrane region" description="Helical" evidence="9">
    <location>
        <begin position="82"/>
        <end position="108"/>
    </location>
</feature>
<proteinExistence type="inferred from homology"/>
<evidence type="ECO:0000256" key="2">
    <source>
        <dbReference type="ARBA" id="ARBA00007809"/>
    </source>
</evidence>
<dbReference type="Gene3D" id="1.20.1280.290">
    <property type="match status" value="2"/>
</dbReference>
<dbReference type="PANTHER" id="PTHR10791:SF142">
    <property type="entry name" value="BIDIRECTIONAL SUGAR TRANSPORTER SWEET16"/>
    <property type="match status" value="1"/>
</dbReference>
<dbReference type="Proteomes" id="UP000886520">
    <property type="component" value="Chromosome 10"/>
</dbReference>
<comment type="subcellular location">
    <subcellularLocation>
        <location evidence="1">Endomembrane system</location>
        <topology evidence="1">Multi-pass membrane protein</topology>
    </subcellularLocation>
</comment>
<sequence>MALLHHIILRHHHHPHLAIHVLGVLGNIASVTFFLASLPSVLKMVRTKSACAEDVVSAVNGQMVRMMTCCMWMVYACVRGQFALWILLTNSLGCGLSLAFLIPFFYFSPCPQRRHALKKLIVTSCALGITVGIMLWLLESKSSRIKAMGIISGIFSSLIHLGLLSQVKEALAYKDQSYLKPHASILAFIKGGTWVAYGLLSMDIYIMIPNGVGVLTGCVQMLLGCMLSCMRKKCPIIERTLSLRVEVFLKEETSKNDVTIQIKIPQQETFTSIGDSTHLERVPSPSTVSITVGPSRLIAIKEQV</sequence>
<dbReference type="GO" id="GO:0012505">
    <property type="term" value="C:endomembrane system"/>
    <property type="evidence" value="ECO:0007669"/>
    <property type="project" value="UniProtKB-SubCell"/>
</dbReference>
<dbReference type="Pfam" id="PF03083">
    <property type="entry name" value="MtN3_slv"/>
    <property type="match status" value="2"/>
</dbReference>
<evidence type="ECO:0000313" key="10">
    <source>
        <dbReference type="EMBL" id="KAI5074196.1"/>
    </source>
</evidence>
<dbReference type="PANTHER" id="PTHR10791">
    <property type="entry name" value="RAG1-ACTIVATING PROTEIN 1"/>
    <property type="match status" value="1"/>
</dbReference>
<evidence type="ECO:0000256" key="5">
    <source>
        <dbReference type="ARBA" id="ARBA00022692"/>
    </source>
</evidence>
<dbReference type="InterPro" id="IPR047664">
    <property type="entry name" value="SWEET"/>
</dbReference>
<evidence type="ECO:0000256" key="9">
    <source>
        <dbReference type="RuleBase" id="RU910715"/>
    </source>
</evidence>
<comment type="caution">
    <text evidence="9">Lacks conserved residue(s) required for the propagation of feature annotation.</text>
</comment>
<evidence type="ECO:0000256" key="6">
    <source>
        <dbReference type="ARBA" id="ARBA00022737"/>
    </source>
</evidence>
<evidence type="ECO:0000256" key="3">
    <source>
        <dbReference type="ARBA" id="ARBA00022448"/>
    </source>
</evidence>
<keyword evidence="6" id="KW-0677">Repeat</keyword>
<evidence type="ECO:0000256" key="4">
    <source>
        <dbReference type="ARBA" id="ARBA00022597"/>
    </source>
</evidence>
<keyword evidence="8 9" id="KW-0472">Membrane</keyword>
<comment type="caution">
    <text evidence="10">The sequence shown here is derived from an EMBL/GenBank/DDBJ whole genome shotgun (WGS) entry which is preliminary data.</text>
</comment>
<feature type="transmembrane region" description="Helical" evidence="9">
    <location>
        <begin position="144"/>
        <end position="164"/>
    </location>
</feature>
<dbReference type="AlphaFoldDB" id="A0A9D4UU98"/>
<organism evidence="10 11">
    <name type="scientific">Adiantum capillus-veneris</name>
    <name type="common">Maidenhair fern</name>
    <dbReference type="NCBI Taxonomy" id="13818"/>
    <lineage>
        <taxon>Eukaryota</taxon>
        <taxon>Viridiplantae</taxon>
        <taxon>Streptophyta</taxon>
        <taxon>Embryophyta</taxon>
        <taxon>Tracheophyta</taxon>
        <taxon>Polypodiopsida</taxon>
        <taxon>Polypodiidae</taxon>
        <taxon>Polypodiales</taxon>
        <taxon>Pteridineae</taxon>
        <taxon>Pteridaceae</taxon>
        <taxon>Vittarioideae</taxon>
        <taxon>Adiantum</taxon>
    </lineage>
</organism>
<evidence type="ECO:0000256" key="1">
    <source>
        <dbReference type="ARBA" id="ARBA00004127"/>
    </source>
</evidence>
<comment type="similarity">
    <text evidence="2 9">Belongs to the SWEET sugar transporter family.</text>
</comment>
<evidence type="ECO:0000256" key="8">
    <source>
        <dbReference type="ARBA" id="ARBA00023136"/>
    </source>
</evidence>
<dbReference type="GO" id="GO:0051119">
    <property type="term" value="F:sugar transmembrane transporter activity"/>
    <property type="evidence" value="ECO:0007669"/>
    <property type="project" value="InterPro"/>
</dbReference>